<accession>A0ABN9B9D1</accession>
<reference evidence="1" key="1">
    <citation type="submission" date="2023-05" db="EMBL/GenBank/DDBJ databases">
        <authorList>
            <person name="Stuckert A."/>
        </authorList>
    </citation>
    <scope>NUCLEOTIDE SEQUENCE</scope>
</reference>
<protein>
    <submittedName>
        <fullName evidence="1">Uncharacterized protein</fullName>
    </submittedName>
</protein>
<organism evidence="1 2">
    <name type="scientific">Staurois parvus</name>
    <dbReference type="NCBI Taxonomy" id="386267"/>
    <lineage>
        <taxon>Eukaryota</taxon>
        <taxon>Metazoa</taxon>
        <taxon>Chordata</taxon>
        <taxon>Craniata</taxon>
        <taxon>Vertebrata</taxon>
        <taxon>Euteleostomi</taxon>
        <taxon>Amphibia</taxon>
        <taxon>Batrachia</taxon>
        <taxon>Anura</taxon>
        <taxon>Neobatrachia</taxon>
        <taxon>Ranoidea</taxon>
        <taxon>Ranidae</taxon>
        <taxon>Staurois</taxon>
    </lineage>
</organism>
<name>A0ABN9B9D1_9NEOB</name>
<evidence type="ECO:0000313" key="2">
    <source>
        <dbReference type="Proteomes" id="UP001162483"/>
    </source>
</evidence>
<dbReference type="Proteomes" id="UP001162483">
    <property type="component" value="Unassembled WGS sequence"/>
</dbReference>
<keyword evidence="2" id="KW-1185">Reference proteome</keyword>
<proteinExistence type="predicted"/>
<evidence type="ECO:0000313" key="1">
    <source>
        <dbReference type="EMBL" id="CAI9544183.1"/>
    </source>
</evidence>
<dbReference type="EMBL" id="CATNWA010002949">
    <property type="protein sequence ID" value="CAI9544183.1"/>
    <property type="molecule type" value="Genomic_DNA"/>
</dbReference>
<comment type="caution">
    <text evidence="1">The sequence shown here is derived from an EMBL/GenBank/DDBJ whole genome shotgun (WGS) entry which is preliminary data.</text>
</comment>
<sequence>MGPPPDPRPLGSARVSKWLVHPWSAHMRYEHTDYTDCSLPESCMAPAIC</sequence>
<gene>
    <name evidence="1" type="ORF">SPARVUS_LOCUS2427246</name>
</gene>